<keyword evidence="3 8" id="KW-1003">Cell membrane</keyword>
<dbReference type="Proteomes" id="UP000012042">
    <property type="component" value="Chromosome"/>
</dbReference>
<protein>
    <recommendedName>
        <fullName evidence="8">Energy-coupling factor transporter ATP-binding protein EcfA2</fullName>
        <ecNumber evidence="8">7.-.-.-</ecNumber>
    </recommendedName>
</protein>
<dbReference type="PANTHER" id="PTHR43553">
    <property type="entry name" value="HEAVY METAL TRANSPORTER"/>
    <property type="match status" value="1"/>
</dbReference>
<dbReference type="FunFam" id="3.40.50.300:FF:000224">
    <property type="entry name" value="Energy-coupling factor transporter ATP-binding protein EcfA"/>
    <property type="match status" value="1"/>
</dbReference>
<dbReference type="NCBIfam" id="TIGR04521">
    <property type="entry name" value="ECF_ATPase_2"/>
    <property type="match status" value="1"/>
</dbReference>
<keyword evidence="4 8" id="KW-0547">Nucleotide-binding</keyword>
<evidence type="ECO:0000256" key="6">
    <source>
        <dbReference type="ARBA" id="ARBA00022967"/>
    </source>
</evidence>
<dbReference type="InterPro" id="IPR015856">
    <property type="entry name" value="ABC_transpr_CbiO/EcfA_su"/>
</dbReference>
<dbReference type="InterPro" id="IPR030946">
    <property type="entry name" value="EcfA2"/>
</dbReference>
<evidence type="ECO:0000313" key="11">
    <source>
        <dbReference type="Proteomes" id="UP000012042"/>
    </source>
</evidence>
<evidence type="ECO:0000256" key="8">
    <source>
        <dbReference type="RuleBase" id="RU365104"/>
    </source>
</evidence>
<dbReference type="KEGG" id="lbk:LVISKB_1602"/>
<dbReference type="Gene3D" id="3.40.50.300">
    <property type="entry name" value="P-loop containing nucleotide triphosphate hydrolases"/>
    <property type="match status" value="1"/>
</dbReference>
<reference evidence="10 11" key="1">
    <citation type="journal article" date="2013" name="PLoS ONE">
        <title>Genomic Analysis by Deep Sequencing of the Probiotic Lactobacillus brevis KB290 Harboring Nine Plasmids Reveals Genomic Stability.</title>
        <authorList>
            <person name="Fukao M."/>
            <person name="Oshima K."/>
            <person name="Morita H."/>
            <person name="Toh H."/>
            <person name="Suda W."/>
            <person name="Kim S.W."/>
            <person name="Suzuki S."/>
            <person name="Yakabe T."/>
            <person name="Hattori M."/>
            <person name="Yajima N."/>
        </authorList>
    </citation>
    <scope>NUCLEOTIDE SEQUENCE [LARGE SCALE GENOMIC DNA]</scope>
    <source>
        <strain evidence="10 11">KB290</strain>
    </source>
</reference>
<keyword evidence="7 8" id="KW-0472">Membrane</keyword>
<evidence type="ECO:0000256" key="3">
    <source>
        <dbReference type="ARBA" id="ARBA00022475"/>
    </source>
</evidence>
<dbReference type="SUPFAM" id="SSF52540">
    <property type="entry name" value="P-loop containing nucleoside triphosphate hydrolases"/>
    <property type="match status" value="1"/>
</dbReference>
<dbReference type="CDD" id="cd03225">
    <property type="entry name" value="ABC_cobalt_CbiO_domain1"/>
    <property type="match status" value="1"/>
</dbReference>
<dbReference type="AlphaFoldDB" id="M5AFY8"/>
<feature type="domain" description="ABC transporter" evidence="9">
    <location>
        <begin position="5"/>
        <end position="248"/>
    </location>
</feature>
<dbReference type="NCBIfam" id="NF010155">
    <property type="entry name" value="PRK13634.1"/>
    <property type="match status" value="1"/>
</dbReference>
<dbReference type="Pfam" id="PF00005">
    <property type="entry name" value="ABC_tran"/>
    <property type="match status" value="1"/>
</dbReference>
<evidence type="ECO:0000256" key="2">
    <source>
        <dbReference type="ARBA" id="ARBA00022448"/>
    </source>
</evidence>
<evidence type="ECO:0000256" key="1">
    <source>
        <dbReference type="ARBA" id="ARBA00004202"/>
    </source>
</evidence>
<sequence length="292" mass="32328">MAVAIAFEHVTYTYQAGTPMAHTALTDVSLTVPDRGYLAIIGHTGSGKSTLIQQLNALLKPTSGTIKIDEFTITPETTNAALKPLRQHVGMVFQFPENQLFEETVRQDIAFGPKNFGMAEADALALADEMLTTVGLDQSYAERSPFELSGGQMRRVAIAGVLAMQPKVLVLDEPTAGLDPQGRQEMMRLFARLHQEQGLTIVLVTHQMEDVAQYAEQVAVMHEGRLMKFGTPADVFSNREWLQDHQLDVPQAAQFARRLRDRGLTFPKQPLTADQLADYLAQQWAQRGADHV</sequence>
<comment type="subunit">
    <text evidence="8">Forms a stable energy-coupling factor (ECF) transporter complex composed of 2 membrane-embedded substrate-binding proteins (S component), 2 ATP-binding proteins (A component) and 2 transmembrane proteins (T component).</text>
</comment>
<dbReference type="EMBL" id="AP012167">
    <property type="protein sequence ID" value="BAN07237.1"/>
    <property type="molecule type" value="Genomic_DNA"/>
</dbReference>
<organism evidence="10 11">
    <name type="scientific">Levilactobacillus brevis KB290</name>
    <dbReference type="NCBI Taxonomy" id="1001583"/>
    <lineage>
        <taxon>Bacteria</taxon>
        <taxon>Bacillati</taxon>
        <taxon>Bacillota</taxon>
        <taxon>Bacilli</taxon>
        <taxon>Lactobacillales</taxon>
        <taxon>Lactobacillaceae</taxon>
        <taxon>Levilactobacillus</taxon>
    </lineage>
</organism>
<accession>M5AFY8</accession>
<dbReference type="InterPro" id="IPR003593">
    <property type="entry name" value="AAA+_ATPase"/>
</dbReference>
<dbReference type="InterPro" id="IPR027417">
    <property type="entry name" value="P-loop_NTPase"/>
</dbReference>
<dbReference type="PROSITE" id="PS50893">
    <property type="entry name" value="ABC_TRANSPORTER_2"/>
    <property type="match status" value="1"/>
</dbReference>
<dbReference type="InterPro" id="IPR003439">
    <property type="entry name" value="ABC_transporter-like_ATP-bd"/>
</dbReference>
<dbReference type="GO" id="GO:0042626">
    <property type="term" value="F:ATPase-coupled transmembrane transporter activity"/>
    <property type="evidence" value="ECO:0007669"/>
    <property type="project" value="TreeGrafter"/>
</dbReference>
<keyword evidence="5 8" id="KW-0067">ATP-binding</keyword>
<dbReference type="GO" id="GO:0005524">
    <property type="term" value="F:ATP binding"/>
    <property type="evidence" value="ECO:0007669"/>
    <property type="project" value="UniProtKB-UniRule"/>
</dbReference>
<dbReference type="PANTHER" id="PTHR43553:SF27">
    <property type="entry name" value="ENERGY-COUPLING FACTOR TRANSPORTER ATP-BINDING PROTEIN ECFA2"/>
    <property type="match status" value="1"/>
</dbReference>
<evidence type="ECO:0000256" key="7">
    <source>
        <dbReference type="ARBA" id="ARBA00023136"/>
    </source>
</evidence>
<dbReference type="SMART" id="SM00382">
    <property type="entry name" value="AAA"/>
    <property type="match status" value="1"/>
</dbReference>
<dbReference type="HOGENOM" id="CLU_000604_1_22_9"/>
<proteinExistence type="inferred from homology"/>
<evidence type="ECO:0000256" key="5">
    <source>
        <dbReference type="ARBA" id="ARBA00022840"/>
    </source>
</evidence>
<comment type="function">
    <text evidence="8">ATP-binding (A) component of a common energy-coupling factor (ECF) ABC-transporter complex.</text>
</comment>
<dbReference type="EC" id="7.-.-.-" evidence="8"/>
<comment type="subcellular location">
    <subcellularLocation>
        <location evidence="1 8">Cell membrane</location>
        <topology evidence="1 8">Peripheral membrane protein</topology>
    </subcellularLocation>
</comment>
<gene>
    <name evidence="10" type="ORF">LVISKB_1602</name>
</gene>
<evidence type="ECO:0000256" key="4">
    <source>
        <dbReference type="ARBA" id="ARBA00022741"/>
    </source>
</evidence>
<dbReference type="InterPro" id="IPR050095">
    <property type="entry name" value="ECF_ABC_transporter_ATP-bd"/>
</dbReference>
<keyword evidence="6" id="KW-1278">Translocase</keyword>
<dbReference type="GO" id="GO:0016887">
    <property type="term" value="F:ATP hydrolysis activity"/>
    <property type="evidence" value="ECO:0007669"/>
    <property type="project" value="InterPro"/>
</dbReference>
<comment type="similarity">
    <text evidence="8">Belongs to the ABC transporter superfamily. Energy-coupling factor EcfA family.</text>
</comment>
<dbReference type="GO" id="GO:0043190">
    <property type="term" value="C:ATP-binding cassette (ABC) transporter complex"/>
    <property type="evidence" value="ECO:0007669"/>
    <property type="project" value="TreeGrafter"/>
</dbReference>
<dbReference type="PROSITE" id="PS00211">
    <property type="entry name" value="ABC_TRANSPORTER_1"/>
    <property type="match status" value="1"/>
</dbReference>
<name>M5AFY8_LEVBR</name>
<dbReference type="InterPro" id="IPR017871">
    <property type="entry name" value="ABC_transporter-like_CS"/>
</dbReference>
<evidence type="ECO:0000259" key="9">
    <source>
        <dbReference type="PROSITE" id="PS50893"/>
    </source>
</evidence>
<keyword evidence="2 8" id="KW-0813">Transport</keyword>
<dbReference type="PATRIC" id="fig|1001583.3.peg.1583"/>
<evidence type="ECO:0000313" key="10">
    <source>
        <dbReference type="EMBL" id="BAN07237.1"/>
    </source>
</evidence>